<evidence type="ECO:0000256" key="1">
    <source>
        <dbReference type="SAM" id="MobiDB-lite"/>
    </source>
</evidence>
<comment type="caution">
    <text evidence="2">The sequence shown here is derived from an EMBL/GenBank/DDBJ whole genome shotgun (WGS) entry which is preliminary data.</text>
</comment>
<name>F2AU88_RHOBT</name>
<accession>F2AU88</accession>
<feature type="compositionally biased region" description="Basic and acidic residues" evidence="1">
    <location>
        <begin position="76"/>
        <end position="86"/>
    </location>
</feature>
<dbReference type="AlphaFoldDB" id="F2AU88"/>
<feature type="region of interest" description="Disordered" evidence="1">
    <location>
        <begin position="60"/>
        <end position="86"/>
    </location>
</feature>
<protein>
    <submittedName>
        <fullName evidence="2">Uncharacterized protein</fullName>
    </submittedName>
</protein>
<dbReference type="Proteomes" id="UP000006222">
    <property type="component" value="Unassembled WGS sequence"/>
</dbReference>
<dbReference type="EMBL" id="AFAR01000173">
    <property type="protein sequence ID" value="EGF26774.1"/>
    <property type="molecule type" value="Genomic_DNA"/>
</dbReference>
<sequence length="127" mass="14139">MLDTHSDNVCLAKTLALFEFKAASTATFRGTMRRRSSDAVQYAYCSAPNAELFIAHESSAKRTLQPKRHPGTPRSQRLDVAKSDRKNDWPSTAIIVPPKVTIRFSRVERTDLALWGCFRCIDGGVGP</sequence>
<organism evidence="2 3">
    <name type="scientific">Rhodopirellula baltica WH47</name>
    <dbReference type="NCBI Taxonomy" id="991778"/>
    <lineage>
        <taxon>Bacteria</taxon>
        <taxon>Pseudomonadati</taxon>
        <taxon>Planctomycetota</taxon>
        <taxon>Planctomycetia</taxon>
        <taxon>Pirellulales</taxon>
        <taxon>Pirellulaceae</taxon>
        <taxon>Rhodopirellula</taxon>
    </lineage>
</organism>
<gene>
    <name evidence="2" type="ORF">RBWH47_02160</name>
</gene>
<proteinExistence type="predicted"/>
<reference evidence="2 3" key="1">
    <citation type="journal article" date="2013" name="Mar. Genomics">
        <title>Expression of sulfatases in Rhodopirellula baltica and the diversity of sulfatases in the genus Rhodopirellula.</title>
        <authorList>
            <person name="Wegner C.E."/>
            <person name="Richter-Heitmann T."/>
            <person name="Klindworth A."/>
            <person name="Klockow C."/>
            <person name="Richter M."/>
            <person name="Achstetter T."/>
            <person name="Glockner F.O."/>
            <person name="Harder J."/>
        </authorList>
    </citation>
    <scope>NUCLEOTIDE SEQUENCE [LARGE SCALE GENOMIC DNA]</scope>
    <source>
        <strain evidence="2 3">WH47</strain>
    </source>
</reference>
<evidence type="ECO:0000313" key="2">
    <source>
        <dbReference type="EMBL" id="EGF26774.1"/>
    </source>
</evidence>
<evidence type="ECO:0000313" key="3">
    <source>
        <dbReference type="Proteomes" id="UP000006222"/>
    </source>
</evidence>